<organism evidence="2 3">
    <name type="scientific">Nocardia mexicana</name>
    <dbReference type="NCBI Taxonomy" id="279262"/>
    <lineage>
        <taxon>Bacteria</taxon>
        <taxon>Bacillati</taxon>
        <taxon>Actinomycetota</taxon>
        <taxon>Actinomycetes</taxon>
        <taxon>Mycobacteriales</taxon>
        <taxon>Nocardiaceae</taxon>
        <taxon>Nocardia</taxon>
    </lineage>
</organism>
<reference evidence="2 3" key="1">
    <citation type="submission" date="2018-07" db="EMBL/GenBank/DDBJ databases">
        <title>Genomic Encyclopedia of Type Strains, Phase IV (KMG-IV): sequencing the most valuable type-strain genomes for metagenomic binning, comparative biology and taxonomic classification.</title>
        <authorList>
            <person name="Goeker M."/>
        </authorList>
    </citation>
    <scope>NUCLEOTIDE SEQUENCE [LARGE SCALE GENOMIC DNA]</scope>
    <source>
        <strain evidence="2 3">DSM 44952</strain>
    </source>
</reference>
<evidence type="ECO:0000256" key="1">
    <source>
        <dbReference type="SAM" id="MobiDB-lite"/>
    </source>
</evidence>
<comment type="caution">
    <text evidence="2">The sequence shown here is derived from an EMBL/GenBank/DDBJ whole genome shotgun (WGS) entry which is preliminary data.</text>
</comment>
<feature type="compositionally biased region" description="Basic and acidic residues" evidence="1">
    <location>
        <begin position="334"/>
        <end position="343"/>
    </location>
</feature>
<sequence>MAINQPQLAGLRSVTGWLLEYMLDRPEGRSRRLPIAIALGPRGSGKTALLRTIERRAAMVPHVYLDFHRYIDIDGQDHLPPREVLGKLAFGLSKHTKQFGRLAFPRLWLCLMVVGSSVHINAGDRRQALADLRGVLQDNQPIEQNRDDVMRLVEFAGEVATGQQLPGWAAPVTDLLLGGLGRVERWRMLRRIQKLSSAQGNAEDVLIDIAGWAGDGDGEDERAEADAIFYEAFLTDLQRAYSGVNRMRRTMNCVVLLDNVHTDSGRQFLFDLQRARQRSDDDGDPLAVFATSRTWIPYWDEGWHHPGGHHVGLGEAPLPPTYRTGGHTRPTPRRSSDIDDDWRRAEPGELPWNPWYLLDISQLAATDVVSVAAEFGHHPRSRVTEFVQHLTAGHPGGVVDILTATAGVIPGAATADLRGTLDLPARPGIPDGEDEADIPATLGAAILRELLQDFDSGAQRDLITASAARNVDLLYHPEMLDSPAPHGEELLEHLRNNLWVRERGGAEPDFEIDPWLRRVLLHALAARDASDPLNWIRTHAMCRDIYERSGRPGAARYHDLALGNLDAVITYLRAPLASHDIEFDVPTAESWLTDLDLITSAPNALGRELAPGDLVAELVGRDRDELGESLGWLIAALWIAHDPLGDPQRQLGTTIRNQFRHLAIGRGRGAMLLYERGERY</sequence>
<gene>
    <name evidence="2" type="ORF">DFR68_117123</name>
</gene>
<dbReference type="OrthoDB" id="3512096at2"/>
<dbReference type="SUPFAM" id="SSF52540">
    <property type="entry name" value="P-loop containing nucleoside triphosphate hydrolases"/>
    <property type="match status" value="1"/>
</dbReference>
<dbReference type="AlphaFoldDB" id="A0A370GMK4"/>
<evidence type="ECO:0000313" key="2">
    <source>
        <dbReference type="EMBL" id="RDI44506.1"/>
    </source>
</evidence>
<name>A0A370GMK4_9NOCA</name>
<feature type="region of interest" description="Disordered" evidence="1">
    <location>
        <begin position="322"/>
        <end position="343"/>
    </location>
</feature>
<dbReference type="RefSeq" id="WP_068032825.1">
    <property type="nucleotide sequence ID" value="NZ_QQAZ01000017.1"/>
</dbReference>
<evidence type="ECO:0000313" key="3">
    <source>
        <dbReference type="Proteomes" id="UP000255355"/>
    </source>
</evidence>
<keyword evidence="3" id="KW-1185">Reference proteome</keyword>
<protein>
    <submittedName>
        <fullName evidence="2">Uncharacterized protein</fullName>
    </submittedName>
</protein>
<accession>A0A370GMK4</accession>
<dbReference type="InterPro" id="IPR027417">
    <property type="entry name" value="P-loop_NTPase"/>
</dbReference>
<dbReference type="EMBL" id="QQAZ01000017">
    <property type="protein sequence ID" value="RDI44506.1"/>
    <property type="molecule type" value="Genomic_DNA"/>
</dbReference>
<dbReference type="STRING" id="1210089.GCA_001613165_08047"/>
<dbReference type="Proteomes" id="UP000255355">
    <property type="component" value="Unassembled WGS sequence"/>
</dbReference>
<proteinExistence type="predicted"/>